<dbReference type="EMBL" id="AP027268">
    <property type="protein sequence ID" value="BDW93578.1"/>
    <property type="molecule type" value="Genomic_DNA"/>
</dbReference>
<organism evidence="2 3">
    <name type="scientific">Flagellimonas marinaquae</name>
    <dbReference type="NCBI Taxonomy" id="254955"/>
    <lineage>
        <taxon>Bacteria</taxon>
        <taxon>Pseudomonadati</taxon>
        <taxon>Bacteroidota</taxon>
        <taxon>Flavobacteriia</taxon>
        <taxon>Flavobacteriales</taxon>
        <taxon>Flavobacteriaceae</taxon>
        <taxon>Flagellimonas</taxon>
    </lineage>
</organism>
<dbReference type="PANTHER" id="PTHR30005">
    <property type="entry name" value="EXOPOLYPHOSPHATASE"/>
    <property type="match status" value="1"/>
</dbReference>
<name>A0AA48HHM6_9FLAO</name>
<dbReference type="InterPro" id="IPR050273">
    <property type="entry name" value="GppA/Ppx_hydrolase"/>
</dbReference>
<evidence type="ECO:0000313" key="3">
    <source>
        <dbReference type="Proteomes" id="UP001330184"/>
    </source>
</evidence>
<dbReference type="Gene3D" id="3.30.420.40">
    <property type="match status" value="1"/>
</dbReference>
<dbReference type="Proteomes" id="UP001330184">
    <property type="component" value="Chromosome"/>
</dbReference>
<dbReference type="SUPFAM" id="SSF53067">
    <property type="entry name" value="Actin-like ATPase domain"/>
    <property type="match status" value="2"/>
</dbReference>
<evidence type="ECO:0000313" key="2">
    <source>
        <dbReference type="EMBL" id="BDW93578.1"/>
    </source>
</evidence>
<dbReference type="InterPro" id="IPR043129">
    <property type="entry name" value="ATPase_NBD"/>
</dbReference>
<feature type="domain" description="Ppx/GppA phosphatase N-terminal" evidence="1">
    <location>
        <begin position="42"/>
        <end position="293"/>
    </location>
</feature>
<dbReference type="Pfam" id="PF02541">
    <property type="entry name" value="Ppx-GppA"/>
    <property type="match status" value="1"/>
</dbReference>
<dbReference type="PANTHER" id="PTHR30005:SF0">
    <property type="entry name" value="RETROGRADE REGULATION PROTEIN 2"/>
    <property type="match status" value="1"/>
</dbReference>
<gene>
    <name evidence="2" type="primary">ppx</name>
    <name evidence="2" type="ORF">MACH07_24100</name>
</gene>
<accession>A0AA48HHM6</accession>
<evidence type="ECO:0000259" key="1">
    <source>
        <dbReference type="Pfam" id="PF02541"/>
    </source>
</evidence>
<dbReference type="GO" id="GO:0016462">
    <property type="term" value="F:pyrophosphatase activity"/>
    <property type="evidence" value="ECO:0007669"/>
    <property type="project" value="TreeGrafter"/>
</dbReference>
<dbReference type="AlphaFoldDB" id="A0AA48HHM6"/>
<dbReference type="CDD" id="cd24006">
    <property type="entry name" value="ASKHA_NBD_PPX_GppA"/>
    <property type="match status" value="1"/>
</dbReference>
<dbReference type="RefSeq" id="WP_338194196.1">
    <property type="nucleotide sequence ID" value="NZ_AP027268.1"/>
</dbReference>
<dbReference type="Gene3D" id="3.30.420.150">
    <property type="entry name" value="Exopolyphosphatase. Domain 2"/>
    <property type="match status" value="1"/>
</dbReference>
<protein>
    <submittedName>
        <fullName evidence="2">Exopolyphosphatase</fullName>
    </submittedName>
</protein>
<reference evidence="2 3" key="1">
    <citation type="submission" date="2023-01" db="EMBL/GenBank/DDBJ databases">
        <title>Complete genome sequence of Muricauda aquimarina strain IFOP_LL357.</title>
        <authorList>
            <person name="Gajardo G."/>
            <person name="Ueki S."/>
            <person name="Maruyama F."/>
        </authorList>
    </citation>
    <scope>NUCLEOTIDE SEQUENCE [LARGE SCALE GENOMIC DNA]</scope>
    <source>
        <strain evidence="2 3">IFOP_LL357</strain>
    </source>
</reference>
<proteinExistence type="predicted"/>
<keyword evidence="3" id="KW-1185">Reference proteome</keyword>
<dbReference type="InterPro" id="IPR003695">
    <property type="entry name" value="Ppx_GppA_N"/>
</dbReference>
<sequence length="295" mass="33063">MVIKKFAAIDIGSNAVRLLINNVIEYQDRPTKFKKSELVRVPVRLGEDAFLNGEISERNLNRLVKTMQSFKLLMDVYGVEKYMACATSALREAKNGKQVITRVRKGSGVDIQIIDGKEEASIIASTDLKDIIKNDRLYLYVDVGGGSTEFTIIDKGLPIFSKSFKIGTLRILNNLVNDAVWDEIKTWIKSNLPSDATVEIIGSGGNINKLHKMSGRKVGQPLSYIWLNAQYHFLDSMVYEDRISELGLNQDRADVIIPATKIFLNAAKWSKAKKILVPKIGLADGMIKTLYHKED</sequence>